<feature type="compositionally biased region" description="Low complexity" evidence="1">
    <location>
        <begin position="8"/>
        <end position="21"/>
    </location>
</feature>
<gene>
    <name evidence="3" type="ORF">CCAM_LOCUS25113</name>
</gene>
<name>A0A484M406_9ASTE</name>
<sequence length="232" mass="25958">MPLHKLQSTSSSFKTSAGSSSMHIEGRNQCPSNPRDWIKKCGKYFILCEVPDMKKVTLASNHLEGKAMMWFESYRQTRLNVEWEDFIADLYAKFKYDRHGVCSRFSGEADLEAVAAHQTTTPNLVGPLNHVLPDSVNISLDNHLEAACLKKNFDTTPFRTNSIVVVKEGKHEAVEAIALDDSKSVDKPESVVEANYTVRYQSSNSKSQFPSQRNPAFIPVAIRIEEMAKGCG</sequence>
<feature type="region of interest" description="Disordered" evidence="1">
    <location>
        <begin position="1"/>
        <end position="30"/>
    </location>
</feature>
<dbReference type="Pfam" id="PF19259">
    <property type="entry name" value="Ty3_capsid"/>
    <property type="match status" value="1"/>
</dbReference>
<dbReference type="AlphaFoldDB" id="A0A484M406"/>
<evidence type="ECO:0000259" key="2">
    <source>
        <dbReference type="Pfam" id="PF19259"/>
    </source>
</evidence>
<reference evidence="3 4" key="1">
    <citation type="submission" date="2018-04" db="EMBL/GenBank/DDBJ databases">
        <authorList>
            <person name="Vogel A."/>
        </authorList>
    </citation>
    <scope>NUCLEOTIDE SEQUENCE [LARGE SCALE GENOMIC DNA]</scope>
</reference>
<keyword evidence="4" id="KW-1185">Reference proteome</keyword>
<dbReference type="OrthoDB" id="1938922at2759"/>
<evidence type="ECO:0000313" key="4">
    <source>
        <dbReference type="Proteomes" id="UP000595140"/>
    </source>
</evidence>
<accession>A0A484M406</accession>
<dbReference type="Proteomes" id="UP000595140">
    <property type="component" value="Unassembled WGS sequence"/>
</dbReference>
<organism evidence="3 4">
    <name type="scientific">Cuscuta campestris</name>
    <dbReference type="NCBI Taxonomy" id="132261"/>
    <lineage>
        <taxon>Eukaryota</taxon>
        <taxon>Viridiplantae</taxon>
        <taxon>Streptophyta</taxon>
        <taxon>Embryophyta</taxon>
        <taxon>Tracheophyta</taxon>
        <taxon>Spermatophyta</taxon>
        <taxon>Magnoliopsida</taxon>
        <taxon>eudicotyledons</taxon>
        <taxon>Gunneridae</taxon>
        <taxon>Pentapetalae</taxon>
        <taxon>asterids</taxon>
        <taxon>lamiids</taxon>
        <taxon>Solanales</taxon>
        <taxon>Convolvulaceae</taxon>
        <taxon>Cuscuteae</taxon>
        <taxon>Cuscuta</taxon>
        <taxon>Cuscuta subgen. Grammica</taxon>
        <taxon>Cuscuta sect. Cleistogrammica</taxon>
    </lineage>
</organism>
<proteinExistence type="predicted"/>
<evidence type="ECO:0000313" key="3">
    <source>
        <dbReference type="EMBL" id="VFQ83337.1"/>
    </source>
</evidence>
<dbReference type="EMBL" id="OOIL02002582">
    <property type="protein sequence ID" value="VFQ83337.1"/>
    <property type="molecule type" value="Genomic_DNA"/>
</dbReference>
<dbReference type="InterPro" id="IPR045358">
    <property type="entry name" value="Ty3_capsid"/>
</dbReference>
<feature type="domain" description="Ty3 transposon capsid-like protein" evidence="2">
    <location>
        <begin position="50"/>
        <end position="95"/>
    </location>
</feature>
<protein>
    <recommendedName>
        <fullName evidence="2">Ty3 transposon capsid-like protein domain-containing protein</fullName>
    </recommendedName>
</protein>
<evidence type="ECO:0000256" key="1">
    <source>
        <dbReference type="SAM" id="MobiDB-lite"/>
    </source>
</evidence>